<sequence>MEWFDHLVWVGLGALSGELIWQVRCWIRAKATRELTHAMAELHGMGRYQEADKVKLPKN</sequence>
<dbReference type="EMBL" id="MF663786">
    <property type="protein sequence ID" value="ATI15676.1"/>
    <property type="molecule type" value="Genomic_DNA"/>
</dbReference>
<accession>A0A291LAN4</accession>
<name>A0A291LAN4_9CAUD</name>
<keyword evidence="2" id="KW-1185">Reference proteome</keyword>
<dbReference type="GeneID" id="54982932"/>
<organism evidence="1 2">
    <name type="scientific">Bordetella phage vB_BbrM_PHB04</name>
    <dbReference type="NCBI Taxonomy" id="2029657"/>
    <lineage>
        <taxon>Viruses</taxon>
        <taxon>Duplodnaviria</taxon>
        <taxon>Heunggongvirae</taxon>
        <taxon>Uroviricota</taxon>
        <taxon>Caudoviricetes</taxon>
        <taxon>Phabquatrovirus</taxon>
        <taxon>Phabquatrovirus PHB04</taxon>
    </lineage>
</organism>
<dbReference type="Proteomes" id="UP000228765">
    <property type="component" value="Segment"/>
</dbReference>
<evidence type="ECO:0000313" key="1">
    <source>
        <dbReference type="EMBL" id="ATI15676.1"/>
    </source>
</evidence>
<protein>
    <submittedName>
        <fullName evidence="1">Uncharacterized protein</fullName>
    </submittedName>
</protein>
<evidence type="ECO:0000313" key="2">
    <source>
        <dbReference type="Proteomes" id="UP000228765"/>
    </source>
</evidence>
<dbReference type="KEGG" id="vg:54982932"/>
<dbReference type="RefSeq" id="YP_009792724.1">
    <property type="nucleotide sequence ID" value="NC_047861.1"/>
</dbReference>
<proteinExistence type="predicted"/>
<reference evidence="1 2" key="1">
    <citation type="submission" date="2017-08" db="EMBL/GenBank/DDBJ databases">
        <title>Complete genome sequence of a novel bacteriophage infecting Bordetella bronchiseptica.</title>
        <authorList>
            <person name="Chen Y."/>
            <person name="Song J."/>
            <person name="Wu B."/>
        </authorList>
    </citation>
    <scope>NUCLEOTIDE SEQUENCE [LARGE SCALE GENOMIC DNA]</scope>
</reference>